<dbReference type="OrthoDB" id="9808843at2"/>
<evidence type="ECO:0000259" key="7">
    <source>
        <dbReference type="PROSITE" id="PS50043"/>
    </source>
</evidence>
<name>A0A1H1NMA0_9MICO</name>
<dbReference type="InterPro" id="IPR000792">
    <property type="entry name" value="Tscrpt_reg_LuxR_C"/>
</dbReference>
<dbReference type="InterPro" id="IPR036388">
    <property type="entry name" value="WH-like_DNA-bd_sf"/>
</dbReference>
<proteinExistence type="predicted"/>
<dbReference type="CDD" id="cd06170">
    <property type="entry name" value="LuxR_C_like"/>
    <property type="match status" value="1"/>
</dbReference>
<dbReference type="EMBL" id="LT629734">
    <property type="protein sequence ID" value="SDS00013.1"/>
    <property type="molecule type" value="Genomic_DNA"/>
</dbReference>
<dbReference type="Proteomes" id="UP000199649">
    <property type="component" value="Chromosome I"/>
</dbReference>
<dbReference type="PANTHER" id="PTHR43214">
    <property type="entry name" value="TWO-COMPONENT RESPONSE REGULATOR"/>
    <property type="match status" value="1"/>
</dbReference>
<feature type="region of interest" description="Disordered" evidence="6">
    <location>
        <begin position="145"/>
        <end position="229"/>
    </location>
</feature>
<organism evidence="9 10">
    <name type="scientific">Agrococcus carbonis</name>
    <dbReference type="NCBI Taxonomy" id="684552"/>
    <lineage>
        <taxon>Bacteria</taxon>
        <taxon>Bacillati</taxon>
        <taxon>Actinomycetota</taxon>
        <taxon>Actinomycetes</taxon>
        <taxon>Micrococcales</taxon>
        <taxon>Microbacteriaceae</taxon>
        <taxon>Agrococcus</taxon>
    </lineage>
</organism>
<feature type="domain" description="HTH luxR-type" evidence="7">
    <location>
        <begin position="220"/>
        <end position="285"/>
    </location>
</feature>
<dbReference type="AlphaFoldDB" id="A0A1H1NMA0"/>
<dbReference type="InterPro" id="IPR001789">
    <property type="entry name" value="Sig_transdc_resp-reg_receiver"/>
</dbReference>
<dbReference type="SMART" id="SM00448">
    <property type="entry name" value="REC"/>
    <property type="match status" value="1"/>
</dbReference>
<dbReference type="Gene3D" id="1.10.10.10">
    <property type="entry name" value="Winged helix-like DNA-binding domain superfamily/Winged helix DNA-binding domain"/>
    <property type="match status" value="1"/>
</dbReference>
<dbReference type="InterPro" id="IPR016032">
    <property type="entry name" value="Sig_transdc_resp-reg_C-effctor"/>
</dbReference>
<dbReference type="CDD" id="cd17535">
    <property type="entry name" value="REC_NarL-like"/>
    <property type="match status" value="1"/>
</dbReference>
<keyword evidence="4" id="KW-0804">Transcription</keyword>
<keyword evidence="2" id="KW-0805">Transcription regulation</keyword>
<dbReference type="Pfam" id="PF00196">
    <property type="entry name" value="GerE"/>
    <property type="match status" value="1"/>
</dbReference>
<dbReference type="InterPro" id="IPR011006">
    <property type="entry name" value="CheY-like_superfamily"/>
</dbReference>
<dbReference type="PROSITE" id="PS50110">
    <property type="entry name" value="RESPONSE_REGULATORY"/>
    <property type="match status" value="1"/>
</dbReference>
<evidence type="ECO:0000259" key="8">
    <source>
        <dbReference type="PROSITE" id="PS50110"/>
    </source>
</evidence>
<dbReference type="InterPro" id="IPR039420">
    <property type="entry name" value="WalR-like"/>
</dbReference>
<dbReference type="PANTHER" id="PTHR43214:SF24">
    <property type="entry name" value="TRANSCRIPTIONAL REGULATORY PROTEIN NARL-RELATED"/>
    <property type="match status" value="1"/>
</dbReference>
<keyword evidence="10" id="KW-1185">Reference proteome</keyword>
<evidence type="ECO:0000256" key="6">
    <source>
        <dbReference type="SAM" id="MobiDB-lite"/>
    </source>
</evidence>
<protein>
    <submittedName>
        <fullName evidence="9">Regulatory protein, luxR family</fullName>
    </submittedName>
</protein>
<dbReference type="SMART" id="SM00421">
    <property type="entry name" value="HTH_LUXR"/>
    <property type="match status" value="1"/>
</dbReference>
<dbReference type="GO" id="GO:0006355">
    <property type="term" value="P:regulation of DNA-templated transcription"/>
    <property type="evidence" value="ECO:0007669"/>
    <property type="project" value="InterPro"/>
</dbReference>
<dbReference type="SUPFAM" id="SSF52172">
    <property type="entry name" value="CheY-like"/>
    <property type="match status" value="1"/>
</dbReference>
<keyword evidence="1 5" id="KW-0597">Phosphoprotein</keyword>
<evidence type="ECO:0000256" key="3">
    <source>
        <dbReference type="ARBA" id="ARBA00023125"/>
    </source>
</evidence>
<dbReference type="GO" id="GO:0000160">
    <property type="term" value="P:phosphorelay signal transduction system"/>
    <property type="evidence" value="ECO:0007669"/>
    <property type="project" value="InterPro"/>
</dbReference>
<dbReference type="InterPro" id="IPR058245">
    <property type="entry name" value="NreC/VraR/RcsB-like_REC"/>
</dbReference>
<sequence>MTRILLVDDQALVRAGFETILGSEPGFEVVGQAKDGADAVRLAAELRPDVICMDVQMPVMDGLEATRAICAADDHAAVLILTTFDRDDFLFDALSAGAAGFLLKTAEPEQLIDAVHALARGDALLSPEVTRRVIERFTAAASPAGRADTPLAGRVGAEGAAPPAGRVGAEGAVSRPAAPGPAGRGAAEGGVPPVGRGAAEGGVPPVGRGAAEGGVTRPEASAPSPQLTDREHETLLLLAKGHSNAEIAARLFVGEATVKTHVSNVLLKLGVRDRIHAVIWAYEHGVIAPQR</sequence>
<gene>
    <name evidence="9" type="ORF">SAMN04489719_1307</name>
</gene>
<dbReference type="PRINTS" id="PR00038">
    <property type="entry name" value="HTHLUXR"/>
</dbReference>
<feature type="domain" description="Response regulatory" evidence="8">
    <location>
        <begin position="3"/>
        <end position="119"/>
    </location>
</feature>
<dbReference type="PROSITE" id="PS50043">
    <property type="entry name" value="HTH_LUXR_2"/>
    <property type="match status" value="1"/>
</dbReference>
<reference evidence="10" key="1">
    <citation type="submission" date="2016-10" db="EMBL/GenBank/DDBJ databases">
        <authorList>
            <person name="Varghese N."/>
            <person name="Submissions S."/>
        </authorList>
    </citation>
    <scope>NUCLEOTIDE SEQUENCE [LARGE SCALE GENOMIC DNA]</scope>
    <source>
        <strain evidence="10">DSM 22965</strain>
    </source>
</reference>
<accession>A0A1H1NMA0</accession>
<evidence type="ECO:0000256" key="2">
    <source>
        <dbReference type="ARBA" id="ARBA00023015"/>
    </source>
</evidence>
<dbReference type="SUPFAM" id="SSF46894">
    <property type="entry name" value="C-terminal effector domain of the bipartite response regulators"/>
    <property type="match status" value="1"/>
</dbReference>
<evidence type="ECO:0000313" key="9">
    <source>
        <dbReference type="EMBL" id="SDS00013.1"/>
    </source>
</evidence>
<dbReference type="PROSITE" id="PS00622">
    <property type="entry name" value="HTH_LUXR_1"/>
    <property type="match status" value="1"/>
</dbReference>
<evidence type="ECO:0000256" key="1">
    <source>
        <dbReference type="ARBA" id="ARBA00022553"/>
    </source>
</evidence>
<feature type="compositionally biased region" description="Low complexity" evidence="6">
    <location>
        <begin position="189"/>
        <end position="215"/>
    </location>
</feature>
<dbReference type="Pfam" id="PF00072">
    <property type="entry name" value="Response_reg"/>
    <property type="match status" value="1"/>
</dbReference>
<dbReference type="RefSeq" id="WP_092666260.1">
    <property type="nucleotide sequence ID" value="NZ_LT629734.1"/>
</dbReference>
<dbReference type="GO" id="GO:0003677">
    <property type="term" value="F:DNA binding"/>
    <property type="evidence" value="ECO:0007669"/>
    <property type="project" value="UniProtKB-KW"/>
</dbReference>
<feature type="modified residue" description="4-aspartylphosphate" evidence="5">
    <location>
        <position position="54"/>
    </location>
</feature>
<dbReference type="Gene3D" id="3.40.50.2300">
    <property type="match status" value="1"/>
</dbReference>
<evidence type="ECO:0000313" key="10">
    <source>
        <dbReference type="Proteomes" id="UP000199649"/>
    </source>
</evidence>
<evidence type="ECO:0000256" key="4">
    <source>
        <dbReference type="ARBA" id="ARBA00023163"/>
    </source>
</evidence>
<evidence type="ECO:0000256" key="5">
    <source>
        <dbReference type="PROSITE-ProRule" id="PRU00169"/>
    </source>
</evidence>
<dbReference type="STRING" id="684552.SAMN04489719_1307"/>
<feature type="compositionally biased region" description="Low complexity" evidence="6">
    <location>
        <begin position="171"/>
        <end position="181"/>
    </location>
</feature>
<keyword evidence="3" id="KW-0238">DNA-binding</keyword>